<evidence type="ECO:0000256" key="3">
    <source>
        <dbReference type="SAM" id="Phobius"/>
    </source>
</evidence>
<feature type="transmembrane region" description="Helical" evidence="3">
    <location>
        <begin position="456"/>
        <end position="476"/>
    </location>
</feature>
<feature type="domain" description="Novel STAND NTPase 1" evidence="4">
    <location>
        <begin position="7"/>
        <end position="381"/>
    </location>
</feature>
<evidence type="ECO:0000259" key="4">
    <source>
        <dbReference type="Pfam" id="PF20703"/>
    </source>
</evidence>
<organism evidence="5 6">
    <name type="scientific">Flavilitoribacter nigricans (strain ATCC 23147 / DSM 23189 / NBRC 102662 / NCIMB 1420 / SS-2)</name>
    <name type="common">Lewinella nigricans</name>
    <dbReference type="NCBI Taxonomy" id="1122177"/>
    <lineage>
        <taxon>Bacteria</taxon>
        <taxon>Pseudomonadati</taxon>
        <taxon>Bacteroidota</taxon>
        <taxon>Saprospiria</taxon>
        <taxon>Saprospirales</taxon>
        <taxon>Lewinellaceae</taxon>
        <taxon>Flavilitoribacter</taxon>
    </lineage>
</organism>
<dbReference type="SUPFAM" id="SSF48452">
    <property type="entry name" value="TPR-like"/>
    <property type="match status" value="1"/>
</dbReference>
<dbReference type="InterPro" id="IPR049052">
    <property type="entry name" value="nSTAND1"/>
</dbReference>
<dbReference type="InterPro" id="IPR027417">
    <property type="entry name" value="P-loop_NTPase"/>
</dbReference>
<gene>
    <name evidence="5" type="ORF">CRP01_39845</name>
</gene>
<dbReference type="OrthoDB" id="1090410at2"/>
<protein>
    <recommendedName>
        <fullName evidence="4">Novel STAND NTPase 1 domain-containing protein</fullName>
    </recommendedName>
</protein>
<keyword evidence="1" id="KW-0802">TPR repeat</keyword>
<keyword evidence="2" id="KW-0175">Coiled coil</keyword>
<reference evidence="5 6" key="1">
    <citation type="submission" date="2017-10" db="EMBL/GenBank/DDBJ databases">
        <title>The draft genome sequence of Lewinella nigricans NBRC 102662.</title>
        <authorList>
            <person name="Wang K."/>
        </authorList>
    </citation>
    <scope>NUCLEOTIDE SEQUENCE [LARGE SCALE GENOMIC DNA]</scope>
    <source>
        <strain evidence="5 6">NBRC 102662</strain>
    </source>
</reference>
<keyword evidence="3" id="KW-0812">Transmembrane</keyword>
<dbReference type="PROSITE" id="PS50005">
    <property type="entry name" value="TPR"/>
    <property type="match status" value="1"/>
</dbReference>
<evidence type="ECO:0000256" key="1">
    <source>
        <dbReference type="PROSITE-ProRule" id="PRU00339"/>
    </source>
</evidence>
<name>A0A2D0MXD2_FLAN2</name>
<keyword evidence="3" id="KW-0472">Membrane</keyword>
<feature type="repeat" description="TPR" evidence="1">
    <location>
        <begin position="509"/>
        <end position="542"/>
    </location>
</feature>
<dbReference type="InterPro" id="IPR011990">
    <property type="entry name" value="TPR-like_helical_dom_sf"/>
</dbReference>
<dbReference type="Gene3D" id="1.25.40.10">
    <property type="entry name" value="Tetratricopeptide repeat domain"/>
    <property type="match status" value="1"/>
</dbReference>
<dbReference type="SUPFAM" id="SSF52540">
    <property type="entry name" value="P-loop containing nucleoside triphosphate hydrolases"/>
    <property type="match status" value="1"/>
</dbReference>
<accession>A0A2D0MXD2</accession>
<dbReference type="Proteomes" id="UP000223913">
    <property type="component" value="Unassembled WGS sequence"/>
</dbReference>
<dbReference type="Gene3D" id="3.40.50.300">
    <property type="entry name" value="P-loop containing nucleotide triphosphate hydrolases"/>
    <property type="match status" value="1"/>
</dbReference>
<keyword evidence="3" id="KW-1133">Transmembrane helix</keyword>
<comment type="caution">
    <text evidence="5">The sequence shown here is derived from an EMBL/GenBank/DDBJ whole genome shotgun (WGS) entry which is preliminary data.</text>
</comment>
<evidence type="ECO:0000313" key="5">
    <source>
        <dbReference type="EMBL" id="PHN00895.1"/>
    </source>
</evidence>
<dbReference type="RefSeq" id="WP_099155692.1">
    <property type="nucleotide sequence ID" value="NZ_PDUD01000070.1"/>
</dbReference>
<sequence length="670" mass="76691">MSPNNSPFKFLDAYTKADKDIFFGRDDEVELLYDLVWRSNLTLVYGQSGTGKTSLVKCGLANRFAESDWFDVHIRRNEDINQSLLDNLEQFEPEEKDNNSKLREMLMRKRQGIKRTKSTNEKAKNEVIHHLRSLYKNYLKPIFLIFDQFEELFILGSQEEQSIFYETIAEILDTENYCRVILIMREESIAQLYDFERIVPFLFDKRLRVEPMGRSKTDEVITRTTKQFGIELGDQQVGSEIINVLAGGQGRVELTYLQVFLDQLYQAAAEEERDQITFTTPLVERFGNIEDVLGDFLSRQTLAIQLHAASRFPNINANAVNKLLNAFVTLEGTKRPLRKEEVRVGKLEKDQINFIVDELEQKRILRFDNKRLELAHDALASKVAETRTADEVALLQIANIVNNRQKEFAATKTLLNANELGLINVYRRRLEEEELLTPVRWDFVNRSAAANRRRRLTLAGIVLAVIASLATLALIANGQRLNAQEKATEAQENLEAMLEAQENERAANYQEYLSRGNAQMAQSRYAEAIQSYEVALTFDSTGTEAQDSLVAATSKSDAGSIFNQLMSEGDELYARGMITYIDAMRRYQEALALGFNNSLAQGRINELTGKLVTAFDTFKDSGDRFFNAAQTDQATSSYRYALEQYRNAAKIRPNNRHIQERIRQCLAKIN</sequence>
<proteinExistence type="predicted"/>
<keyword evidence="6" id="KW-1185">Reference proteome</keyword>
<dbReference type="EMBL" id="PDUD01000070">
    <property type="protein sequence ID" value="PHN00895.1"/>
    <property type="molecule type" value="Genomic_DNA"/>
</dbReference>
<feature type="coiled-coil region" evidence="2">
    <location>
        <begin position="480"/>
        <end position="511"/>
    </location>
</feature>
<dbReference type="Pfam" id="PF20703">
    <property type="entry name" value="nSTAND1"/>
    <property type="match status" value="1"/>
</dbReference>
<dbReference type="InterPro" id="IPR019734">
    <property type="entry name" value="TPR_rpt"/>
</dbReference>
<evidence type="ECO:0000256" key="2">
    <source>
        <dbReference type="SAM" id="Coils"/>
    </source>
</evidence>
<evidence type="ECO:0000313" key="6">
    <source>
        <dbReference type="Proteomes" id="UP000223913"/>
    </source>
</evidence>
<dbReference type="AlphaFoldDB" id="A0A2D0MXD2"/>